<evidence type="ECO:0000256" key="4">
    <source>
        <dbReference type="SAM" id="MobiDB-lite"/>
    </source>
</evidence>
<accession>A0A518DVX7</accession>
<dbReference type="Gene3D" id="2.160.20.10">
    <property type="entry name" value="Single-stranded right-handed beta-helix, Pectin lyase-like"/>
    <property type="match status" value="2"/>
</dbReference>
<dbReference type="KEGG" id="lcre:Pla8534_38110"/>
<dbReference type="InterPro" id="IPR012334">
    <property type="entry name" value="Pectin_lyas_fold"/>
</dbReference>
<keyword evidence="3 5" id="KW-0732">Signal</keyword>
<dbReference type="PANTHER" id="PTHR40088">
    <property type="entry name" value="PECTATE LYASE (EUROFUNG)"/>
    <property type="match status" value="1"/>
</dbReference>
<dbReference type="SUPFAM" id="SSF51126">
    <property type="entry name" value="Pectin lyase-like"/>
    <property type="match status" value="1"/>
</dbReference>
<dbReference type="GO" id="GO:0016837">
    <property type="term" value="F:carbon-oxygen lyase activity, acting on polysaccharides"/>
    <property type="evidence" value="ECO:0007669"/>
    <property type="project" value="TreeGrafter"/>
</dbReference>
<feature type="compositionally biased region" description="Pro residues" evidence="4">
    <location>
        <begin position="546"/>
        <end position="559"/>
    </location>
</feature>
<dbReference type="InterPro" id="IPR011050">
    <property type="entry name" value="Pectin_lyase_fold/virulence"/>
</dbReference>
<evidence type="ECO:0000313" key="6">
    <source>
        <dbReference type="EMBL" id="QDU95992.1"/>
    </source>
</evidence>
<feature type="region of interest" description="Disordered" evidence="4">
    <location>
        <begin position="32"/>
        <end position="68"/>
    </location>
</feature>
<organism evidence="6 7">
    <name type="scientific">Lignipirellula cremea</name>
    <dbReference type="NCBI Taxonomy" id="2528010"/>
    <lineage>
        <taxon>Bacteria</taxon>
        <taxon>Pseudomonadati</taxon>
        <taxon>Planctomycetota</taxon>
        <taxon>Planctomycetia</taxon>
        <taxon>Pirellulales</taxon>
        <taxon>Pirellulaceae</taxon>
        <taxon>Lignipirellula</taxon>
    </lineage>
</organism>
<dbReference type="InterPro" id="IPR006626">
    <property type="entry name" value="PbH1"/>
</dbReference>
<evidence type="ECO:0000256" key="5">
    <source>
        <dbReference type="SAM" id="SignalP"/>
    </source>
</evidence>
<sequence length="970" mass="105141" precursor="true">MLASRNLSLSCLSICFAAALLVAVPGRAVEFPSHPPQRPLPVPSRRPLPSGDLRYVSPTGDDSASGEQAQPWRTITFAIRQLQPGQTLLLRGGVYHEHVVCEAQGTAEQPITLRSAPGELAIIDGGLPEFLLQPENAWTPVADGAPHEYRSVRAYPNLGARADTTNLLGAFADSMVPLHGYRFLTDLRSDNEYFSAIEAGKTEAGSGIYCGPGLFYDAETGHIHVRLDHTTQLALKSDNYRGETDPRRLPLIVAGMAGGSPLSLQGARFVQLQDLVVRGSRSATVSVSRCTNITFDGVTSYGGQAAMGVVDSAGLRLWNCALRGIAAPWTYRGSLKYRAIEARIFSASSWAPTGSDNHDFELAHSEFTDCVDGVFIGNVRNVRFHHNLVDNVSDDGIFLTATTAYDGTTPGGNVRIYQNRFARCLTVFAFGVGHGRQRMTEHGYQTGAGVSIYRNLFDLRSPVMYQQPIKEAIDIGTFGRLAGDHGGPLWEPMAIYQNTILQHEGPFRNYYCGGLGGHLGPGSKRRVLNNLLVQEVGSLGGVLPPVIPPVDKNPPPAVPEEPDDPLADLLDPEKPPRPSLINPPPDAKPPGLLSKVPLPIDFQADGNLQWCYGAPTSAEVLLGRFRRSAAFEASKVWYPAGWTSHDLVFDPLFVHFSLFDPPNTPCDPRLTDKSPAIDAGVPLASDWEDPLRSQDAGRPDIGAFPLGSTAWDVGVNGRMRVDGVAVDAPSVTPSPDGFVLQDPAVLGERFAARNEVKVAMVEGYPAFDAPLLSYVLRRQGATVEEFEKTWLPTTEYAQYHAVVITGDLARAKMEPHQFSADDLKRVRAYLEGGGVLLLTRGGRALFATAEGTNFLVEHAGEKPQRLSTDPLQLLLPKHAWTSHLQGRTPNWINDRNVSPLKATQGEKIIGGPDKATLLRLPLGKGSLIYVGWETAVSLPSGRDGSSVPEETRYEEQLQVLSKIAAAIVDR</sequence>
<protein>
    <recommendedName>
        <fullName evidence="8">Right handed beta helix domain-containing protein</fullName>
    </recommendedName>
</protein>
<evidence type="ECO:0008006" key="8">
    <source>
        <dbReference type="Google" id="ProtNLM"/>
    </source>
</evidence>
<dbReference type="GO" id="GO:0005576">
    <property type="term" value="C:extracellular region"/>
    <property type="evidence" value="ECO:0007669"/>
    <property type="project" value="UniProtKB-SubCell"/>
</dbReference>
<keyword evidence="7" id="KW-1185">Reference proteome</keyword>
<dbReference type="SUPFAM" id="SSF52317">
    <property type="entry name" value="Class I glutamine amidotransferase-like"/>
    <property type="match status" value="1"/>
</dbReference>
<feature type="chain" id="PRO_5022137671" description="Right handed beta helix domain-containing protein" evidence="5">
    <location>
        <begin position="29"/>
        <end position="970"/>
    </location>
</feature>
<dbReference type="SMART" id="SM00710">
    <property type="entry name" value="PbH1"/>
    <property type="match status" value="5"/>
</dbReference>
<feature type="region of interest" description="Disordered" evidence="4">
    <location>
        <begin position="546"/>
        <end position="588"/>
    </location>
</feature>
<gene>
    <name evidence="6" type="ORF">Pla8534_38110</name>
</gene>
<dbReference type="Proteomes" id="UP000317648">
    <property type="component" value="Chromosome"/>
</dbReference>
<name>A0A518DVX7_9BACT</name>
<evidence type="ECO:0000256" key="2">
    <source>
        <dbReference type="ARBA" id="ARBA00022525"/>
    </source>
</evidence>
<feature type="compositionally biased region" description="Pro residues" evidence="4">
    <location>
        <begin position="577"/>
        <end position="588"/>
    </location>
</feature>
<dbReference type="AlphaFoldDB" id="A0A518DVX7"/>
<dbReference type="PANTHER" id="PTHR40088:SF2">
    <property type="entry name" value="SECRETED SUGAR HYDROLASE"/>
    <property type="match status" value="1"/>
</dbReference>
<reference evidence="6 7" key="1">
    <citation type="submission" date="2019-02" db="EMBL/GenBank/DDBJ databases">
        <title>Deep-cultivation of Planctomycetes and their phenomic and genomic characterization uncovers novel biology.</title>
        <authorList>
            <person name="Wiegand S."/>
            <person name="Jogler M."/>
            <person name="Boedeker C."/>
            <person name="Pinto D."/>
            <person name="Vollmers J."/>
            <person name="Rivas-Marin E."/>
            <person name="Kohn T."/>
            <person name="Peeters S.H."/>
            <person name="Heuer A."/>
            <person name="Rast P."/>
            <person name="Oberbeckmann S."/>
            <person name="Bunk B."/>
            <person name="Jeske O."/>
            <person name="Meyerdierks A."/>
            <person name="Storesund J.E."/>
            <person name="Kallscheuer N."/>
            <person name="Luecker S."/>
            <person name="Lage O.M."/>
            <person name="Pohl T."/>
            <person name="Merkel B.J."/>
            <person name="Hornburger P."/>
            <person name="Mueller R.-W."/>
            <person name="Bruemmer F."/>
            <person name="Labrenz M."/>
            <person name="Spormann A.M."/>
            <person name="Op den Camp H."/>
            <person name="Overmann J."/>
            <person name="Amann R."/>
            <person name="Jetten M.S.M."/>
            <person name="Mascher T."/>
            <person name="Medema M.H."/>
            <person name="Devos D.P."/>
            <person name="Kaster A.-K."/>
            <person name="Ovreas L."/>
            <person name="Rohde M."/>
            <person name="Galperin M.Y."/>
            <person name="Jogler C."/>
        </authorList>
    </citation>
    <scope>NUCLEOTIDE SEQUENCE [LARGE SCALE GENOMIC DNA]</scope>
    <source>
        <strain evidence="6 7">Pla85_3_4</strain>
    </source>
</reference>
<dbReference type="InterPro" id="IPR029062">
    <property type="entry name" value="Class_I_gatase-like"/>
</dbReference>
<keyword evidence="2" id="KW-0964">Secreted</keyword>
<feature type="compositionally biased region" description="Pro residues" evidence="4">
    <location>
        <begin position="33"/>
        <end position="46"/>
    </location>
</feature>
<evidence type="ECO:0000313" key="7">
    <source>
        <dbReference type="Proteomes" id="UP000317648"/>
    </source>
</evidence>
<feature type="signal peptide" evidence="5">
    <location>
        <begin position="1"/>
        <end position="28"/>
    </location>
</feature>
<evidence type="ECO:0000256" key="3">
    <source>
        <dbReference type="ARBA" id="ARBA00022729"/>
    </source>
</evidence>
<proteinExistence type="predicted"/>
<evidence type="ECO:0000256" key="1">
    <source>
        <dbReference type="ARBA" id="ARBA00004613"/>
    </source>
</evidence>
<dbReference type="InterPro" id="IPR052052">
    <property type="entry name" value="Polysaccharide_Lyase_9"/>
</dbReference>
<dbReference type="EMBL" id="CP036433">
    <property type="protein sequence ID" value="QDU95992.1"/>
    <property type="molecule type" value="Genomic_DNA"/>
</dbReference>
<comment type="subcellular location">
    <subcellularLocation>
        <location evidence="1">Secreted</location>
    </subcellularLocation>
</comment>